<dbReference type="AlphaFoldDB" id="A0A5E7AEB9"/>
<name>A0A5E7AEB9_PSEFL</name>
<dbReference type="RefSeq" id="WP_150636350.1">
    <property type="nucleotide sequence ID" value="NZ_CABVHP010000001.1"/>
</dbReference>
<accession>A0A5E7AEB9</accession>
<sequence length="379" mass="42449">MSKQSFTAAQREAICVAHANKCAYTRETLDISNFHIDHIVPETLNEKPDLRAETLTKLGLPKDFDLFGWENLLPCRPGANLQKSATVFEAAQIHFFLGVAASKKPNVIENLEKIERRKNRGRAVILLQQCLERGELSAEEVAQILEDYTGAPEAIFELLEGMKFTDSEEVTVVSKAELDTLRDRPVRLGENHDIDGLTLRNEANEQCFVRTCREYDQALSKDFFAQTTFDIKMSSWFEHQCGLLRALQAADTPSESFIENPRVSIIDLSLMPFSLFPEMGDEDIAIDPSTSYQDKVDDGSLVIKRVSQNLLSVESVSMGQQLIEVVRADLNGDGIEDILLFEYCYAKEGTFGFGGVKTITRLNPSGMFELMPPSKSSEC</sequence>
<dbReference type="Gene3D" id="1.10.30.50">
    <property type="match status" value="1"/>
</dbReference>
<proteinExistence type="predicted"/>
<dbReference type="OrthoDB" id="6301450at2"/>
<protein>
    <submittedName>
        <fullName evidence="1">Uncharacterized protein</fullName>
    </submittedName>
</protein>
<dbReference type="EMBL" id="CABVHP010000001">
    <property type="protein sequence ID" value="VVN74697.1"/>
    <property type="molecule type" value="Genomic_DNA"/>
</dbReference>
<evidence type="ECO:0000313" key="1">
    <source>
        <dbReference type="EMBL" id="VVN74697.1"/>
    </source>
</evidence>
<evidence type="ECO:0000313" key="2">
    <source>
        <dbReference type="Proteomes" id="UP000326557"/>
    </source>
</evidence>
<reference evidence="1 2" key="1">
    <citation type="submission" date="2019-09" db="EMBL/GenBank/DDBJ databases">
        <authorList>
            <person name="Chandra G."/>
            <person name="Truman W A."/>
        </authorList>
    </citation>
    <scope>NUCLEOTIDE SEQUENCE [LARGE SCALE GENOMIC DNA]</scope>
    <source>
        <strain evidence="1">PS704</strain>
    </source>
</reference>
<gene>
    <name evidence="1" type="ORF">PS704_00666</name>
</gene>
<organism evidence="1 2">
    <name type="scientific">Pseudomonas fluorescens</name>
    <dbReference type="NCBI Taxonomy" id="294"/>
    <lineage>
        <taxon>Bacteria</taxon>
        <taxon>Pseudomonadati</taxon>
        <taxon>Pseudomonadota</taxon>
        <taxon>Gammaproteobacteria</taxon>
        <taxon>Pseudomonadales</taxon>
        <taxon>Pseudomonadaceae</taxon>
        <taxon>Pseudomonas</taxon>
    </lineage>
</organism>
<dbReference type="Proteomes" id="UP000326557">
    <property type="component" value="Unassembled WGS sequence"/>
</dbReference>